<dbReference type="PROSITE" id="PS50293">
    <property type="entry name" value="TPR_REGION"/>
    <property type="match status" value="1"/>
</dbReference>
<proteinExistence type="predicted"/>
<protein>
    <recommendedName>
        <fullName evidence="4">Tetratricopeptide repeat protein</fullName>
    </recommendedName>
</protein>
<evidence type="ECO:0000256" key="1">
    <source>
        <dbReference type="PROSITE-ProRule" id="PRU00339"/>
    </source>
</evidence>
<comment type="caution">
    <text evidence="2">The sequence shown here is derived from an EMBL/GenBank/DDBJ whole genome shotgun (WGS) entry which is preliminary data.</text>
</comment>
<dbReference type="InterPro" id="IPR011990">
    <property type="entry name" value="TPR-like_helical_dom_sf"/>
</dbReference>
<dbReference type="InterPro" id="IPR019734">
    <property type="entry name" value="TPR_rpt"/>
</dbReference>
<dbReference type="SUPFAM" id="SSF48452">
    <property type="entry name" value="TPR-like"/>
    <property type="match status" value="1"/>
</dbReference>
<gene>
    <name evidence="2" type="ORF">ABS311_12570</name>
</gene>
<name>A0ABV1RIE0_9ALTE</name>
<reference evidence="2 3" key="1">
    <citation type="submission" date="2024-06" db="EMBL/GenBank/DDBJ databases">
        <authorList>
            <person name="Chen R.Y."/>
        </authorList>
    </citation>
    <scope>NUCLEOTIDE SEQUENCE [LARGE SCALE GENOMIC DNA]</scope>
    <source>
        <strain evidence="2 3">D2</strain>
    </source>
</reference>
<dbReference type="EMBL" id="JBELOE010000228">
    <property type="protein sequence ID" value="MER2492711.1"/>
    <property type="molecule type" value="Genomic_DNA"/>
</dbReference>
<organism evidence="2 3">
    <name type="scientific">Catenovulum sediminis</name>
    <dbReference type="NCBI Taxonomy" id="1740262"/>
    <lineage>
        <taxon>Bacteria</taxon>
        <taxon>Pseudomonadati</taxon>
        <taxon>Pseudomonadota</taxon>
        <taxon>Gammaproteobacteria</taxon>
        <taxon>Alteromonadales</taxon>
        <taxon>Alteromonadaceae</taxon>
        <taxon>Catenovulum</taxon>
    </lineage>
</organism>
<feature type="repeat" description="TPR" evidence="1">
    <location>
        <begin position="188"/>
        <end position="221"/>
    </location>
</feature>
<dbReference type="RefSeq" id="WP_350402170.1">
    <property type="nucleotide sequence ID" value="NZ_JBELOE010000228.1"/>
</dbReference>
<keyword evidence="3" id="KW-1185">Reference proteome</keyword>
<evidence type="ECO:0008006" key="4">
    <source>
        <dbReference type="Google" id="ProtNLM"/>
    </source>
</evidence>
<evidence type="ECO:0000313" key="3">
    <source>
        <dbReference type="Proteomes" id="UP001467690"/>
    </source>
</evidence>
<accession>A0ABV1RIE0</accession>
<evidence type="ECO:0000313" key="2">
    <source>
        <dbReference type="EMBL" id="MER2492711.1"/>
    </source>
</evidence>
<sequence>MKPNSIALTEMVKKLGYKDYTNIANKIANVLKDKEDFEKKYIVTNRDNNIHRVEKIEVLRESETLVDNIAILMQYPHLFGRDADTYAPYRELLNGVDEKSFKLKVQRKSDKLKTDIKRSQNSLKMIPSFMSAILAEKSIDIRTQSLRELLEKTKGNNEIVDLQNTYELASWNDILELKEEIENSSDDSSLYQKLGEKFFEIGEYEESLQALDKSTDLNPENGISWAIKSIIAHKHLTLIKKEHVQALARTDFSGEIANPITAEEHWINERVEDTYGDLAAIRKEFLSSAINALSFWPAWDIKRSYGKAEGKPNFFYKLDMSHDTDIELKRQFLFLAMINEIDAHTFEVNRDKLVEIIRSFQSWDTSQYPCNSAFHDLNNNDKANVFKVLSLVSSEDIKAALIDYFHEKHYHPLRARRYLELLKLNNVSVLYCQFIGKKEYGRQLSLLLNLDIKNQEIDNLNQLATMHFCEVKSSLVKVKRKFKADLESEFRPPNLFGEEINMSSEEVKTSLTNALNISAGWDDYLESPAWQKYPHTFELDRYFFSLLLTSSLLELIHFKHIERNIGCLHELSENETSMRSALSEIPSYFYCALIDRIDTDKLEKEQRDNLKFALDVIYKFRLVLDEEEADESLYYC</sequence>
<dbReference type="Proteomes" id="UP001467690">
    <property type="component" value="Unassembled WGS sequence"/>
</dbReference>
<keyword evidence="1" id="KW-0802">TPR repeat</keyword>
<dbReference type="PROSITE" id="PS50005">
    <property type="entry name" value="TPR"/>
    <property type="match status" value="1"/>
</dbReference>